<evidence type="ECO:0000313" key="2">
    <source>
        <dbReference type="EMBL" id="RRK32289.1"/>
    </source>
</evidence>
<dbReference type="SMART" id="SM00530">
    <property type="entry name" value="HTH_XRE"/>
    <property type="match status" value="1"/>
</dbReference>
<sequence length="120" mass="13902">MKENNSTYTFDFAPIGLEIKKAREARKITREKLVETLDISTRHLQAIEIEGRYPSFGLLVRLITMFDIPIDQYIFPDQEGLKSVERKRLDLLLDKLDENDLSIIEATATGLFQARKKTED</sequence>
<dbReference type="Gene3D" id="1.10.260.40">
    <property type="entry name" value="lambda repressor-like DNA-binding domains"/>
    <property type="match status" value="1"/>
</dbReference>
<organism evidence="2 3">
    <name type="scientific">Schaedlerella arabinosiphila</name>
    <dbReference type="NCBI Taxonomy" id="2044587"/>
    <lineage>
        <taxon>Bacteria</taxon>
        <taxon>Bacillati</taxon>
        <taxon>Bacillota</taxon>
        <taxon>Clostridia</taxon>
        <taxon>Lachnospirales</taxon>
        <taxon>Lachnospiraceae</taxon>
        <taxon>Schaedlerella</taxon>
    </lineage>
</organism>
<dbReference type="Proteomes" id="UP000274920">
    <property type="component" value="Unassembled WGS sequence"/>
</dbReference>
<dbReference type="SUPFAM" id="SSF47413">
    <property type="entry name" value="lambda repressor-like DNA-binding domains"/>
    <property type="match status" value="1"/>
</dbReference>
<dbReference type="RefSeq" id="WP_125127777.1">
    <property type="nucleotide sequence ID" value="NZ_CASCYM010000050.1"/>
</dbReference>
<dbReference type="AlphaFoldDB" id="A0A3R8R547"/>
<reference evidence="2" key="1">
    <citation type="submission" date="2018-10" db="EMBL/GenBank/DDBJ databases">
        <title>Schaedlerella arabinophila gen. nov. sp. nov., isolated from the mouse intestinal tract and comparative analysis with the genome of the closely related altered Schaedler flora strain ASF502.</title>
        <authorList>
            <person name="Miyake S."/>
            <person name="Soh M."/>
            <person name="Seedorf H."/>
        </authorList>
    </citation>
    <scope>NUCLEOTIDE SEQUENCE [LARGE SCALE GENOMIC DNA]</scope>
    <source>
        <strain evidence="2">DSM 106076</strain>
    </source>
</reference>
<keyword evidence="3" id="KW-1185">Reference proteome</keyword>
<dbReference type="Pfam" id="PF01381">
    <property type="entry name" value="HTH_3"/>
    <property type="match status" value="1"/>
</dbReference>
<dbReference type="InterPro" id="IPR010982">
    <property type="entry name" value="Lambda_DNA-bd_dom_sf"/>
</dbReference>
<dbReference type="EMBL" id="RHJS01000002">
    <property type="protein sequence ID" value="RRK32289.1"/>
    <property type="molecule type" value="Genomic_DNA"/>
</dbReference>
<proteinExistence type="predicted"/>
<dbReference type="PROSITE" id="PS50943">
    <property type="entry name" value="HTH_CROC1"/>
    <property type="match status" value="1"/>
</dbReference>
<evidence type="ECO:0000313" key="3">
    <source>
        <dbReference type="Proteomes" id="UP000274920"/>
    </source>
</evidence>
<name>A0A3R8R547_9FIRM</name>
<dbReference type="Pfam" id="PF18430">
    <property type="entry name" value="DBD_HTH"/>
    <property type="match status" value="1"/>
</dbReference>
<dbReference type="InterPro" id="IPR041511">
    <property type="entry name" value="DBD_HTH"/>
</dbReference>
<dbReference type="Gene3D" id="6.10.140.640">
    <property type="match status" value="1"/>
</dbReference>
<protein>
    <submittedName>
        <fullName evidence="2">XRE family transcriptional regulator</fullName>
    </submittedName>
</protein>
<gene>
    <name evidence="2" type="ORF">EBB54_13655</name>
</gene>
<dbReference type="GO" id="GO:0003677">
    <property type="term" value="F:DNA binding"/>
    <property type="evidence" value="ECO:0007669"/>
    <property type="project" value="InterPro"/>
</dbReference>
<comment type="caution">
    <text evidence="2">The sequence shown here is derived from an EMBL/GenBank/DDBJ whole genome shotgun (WGS) entry which is preliminary data.</text>
</comment>
<evidence type="ECO:0000259" key="1">
    <source>
        <dbReference type="PROSITE" id="PS50943"/>
    </source>
</evidence>
<dbReference type="CDD" id="cd00093">
    <property type="entry name" value="HTH_XRE"/>
    <property type="match status" value="1"/>
</dbReference>
<accession>A0A3R8R547</accession>
<dbReference type="InterPro" id="IPR001387">
    <property type="entry name" value="Cro/C1-type_HTH"/>
</dbReference>
<feature type="domain" description="HTH cro/C1-type" evidence="1">
    <location>
        <begin position="19"/>
        <end position="73"/>
    </location>
</feature>